<reference evidence="1 2" key="1">
    <citation type="submission" date="2018-06" db="EMBL/GenBank/DDBJ databases">
        <authorList>
            <consortium name="Pathogen Informatics"/>
            <person name="Doyle S."/>
        </authorList>
    </citation>
    <scope>NUCLEOTIDE SEQUENCE [LARGE SCALE GENOMIC DNA]</scope>
    <source>
        <strain evidence="1 2">NCTC13456</strain>
    </source>
</reference>
<dbReference type="Proteomes" id="UP000254737">
    <property type="component" value="Unassembled WGS sequence"/>
</dbReference>
<accession>A0A376G1L2</accession>
<evidence type="ECO:0000313" key="1">
    <source>
        <dbReference type="EMBL" id="STD53550.1"/>
    </source>
</evidence>
<proteinExistence type="predicted"/>
<dbReference type="AlphaFoldDB" id="A0A376G1L2"/>
<dbReference type="Gene3D" id="3.90.930.1">
    <property type="match status" value="1"/>
</dbReference>
<dbReference type="EMBL" id="UFXS01000001">
    <property type="protein sequence ID" value="STD53550.1"/>
    <property type="molecule type" value="Genomic_DNA"/>
</dbReference>
<sequence>MSLKEPHKIRVNEEDLEMIDNNSMGEIMAYKGTTNLFSGYSVDLYHSNGNISYETEYRNGENRGWENLYYENGQLKKSRLRLGNYVDVANYEYDQNGYPPEFSSVS</sequence>
<name>A0A376G1L2_9FLAO</name>
<gene>
    <name evidence="1" type="ORF">NCTC13456_00546</name>
</gene>
<organism evidence="1 2">
    <name type="scientific">Empedobacter falsenii</name>
    <dbReference type="NCBI Taxonomy" id="343874"/>
    <lineage>
        <taxon>Bacteria</taxon>
        <taxon>Pseudomonadati</taxon>
        <taxon>Bacteroidota</taxon>
        <taxon>Flavobacteriia</taxon>
        <taxon>Flavobacteriales</taxon>
        <taxon>Weeksellaceae</taxon>
        <taxon>Empedobacter</taxon>
    </lineage>
</organism>
<evidence type="ECO:0000313" key="2">
    <source>
        <dbReference type="Proteomes" id="UP000254737"/>
    </source>
</evidence>
<protein>
    <recommendedName>
        <fullName evidence="3">MORN repeat variant</fullName>
    </recommendedName>
</protein>
<dbReference type="SUPFAM" id="SSF82185">
    <property type="entry name" value="Histone H3 K4-specific methyltransferase SET7/9 N-terminal domain"/>
    <property type="match status" value="1"/>
</dbReference>
<evidence type="ECO:0008006" key="3">
    <source>
        <dbReference type="Google" id="ProtNLM"/>
    </source>
</evidence>
<dbReference type="RefSeq" id="WP_114998578.1">
    <property type="nucleotide sequence ID" value="NZ_UFXS01000001.1"/>
</dbReference>